<organism evidence="4">
    <name type="scientific">freshwater metagenome</name>
    <dbReference type="NCBI Taxonomy" id="449393"/>
    <lineage>
        <taxon>unclassified sequences</taxon>
        <taxon>metagenomes</taxon>
        <taxon>ecological metagenomes</taxon>
    </lineage>
</organism>
<dbReference type="PANTHER" id="PTHR43214:SF43">
    <property type="entry name" value="TWO-COMPONENT RESPONSE REGULATOR"/>
    <property type="match status" value="1"/>
</dbReference>
<dbReference type="InterPro" id="IPR039420">
    <property type="entry name" value="WalR-like"/>
</dbReference>
<dbReference type="EMBL" id="CAEZTC010000083">
    <property type="protein sequence ID" value="CAB4559962.1"/>
    <property type="molecule type" value="Genomic_DNA"/>
</dbReference>
<dbReference type="SMART" id="SM00448">
    <property type="entry name" value="REC"/>
    <property type="match status" value="1"/>
</dbReference>
<dbReference type="InterPro" id="IPR000792">
    <property type="entry name" value="Tscrpt_reg_LuxR_C"/>
</dbReference>
<dbReference type="InterPro" id="IPR001789">
    <property type="entry name" value="Sig_transdc_resp-reg_receiver"/>
</dbReference>
<dbReference type="PROSITE" id="PS50110">
    <property type="entry name" value="RESPONSE_REGULATORY"/>
    <property type="match status" value="1"/>
</dbReference>
<accession>A0A6J6D804</accession>
<dbReference type="InterPro" id="IPR058245">
    <property type="entry name" value="NreC/VraR/RcsB-like_REC"/>
</dbReference>
<dbReference type="InterPro" id="IPR011006">
    <property type="entry name" value="CheY-like_superfamily"/>
</dbReference>
<dbReference type="GO" id="GO:0003677">
    <property type="term" value="F:DNA binding"/>
    <property type="evidence" value="ECO:0007669"/>
    <property type="project" value="UniProtKB-KW"/>
</dbReference>
<keyword evidence="2" id="KW-0238">DNA-binding</keyword>
<reference evidence="4" key="1">
    <citation type="submission" date="2020-05" db="EMBL/GenBank/DDBJ databases">
        <authorList>
            <person name="Chiriac C."/>
            <person name="Salcher M."/>
            <person name="Ghai R."/>
            <person name="Kavagutti S V."/>
        </authorList>
    </citation>
    <scope>NUCLEOTIDE SEQUENCE</scope>
</reference>
<dbReference type="SUPFAM" id="SSF52172">
    <property type="entry name" value="CheY-like"/>
    <property type="match status" value="1"/>
</dbReference>
<dbReference type="Gene3D" id="3.40.50.2300">
    <property type="match status" value="1"/>
</dbReference>
<dbReference type="AlphaFoldDB" id="A0A6J6D804"/>
<evidence type="ECO:0000256" key="2">
    <source>
        <dbReference type="ARBA" id="ARBA00023125"/>
    </source>
</evidence>
<evidence type="ECO:0000259" key="3">
    <source>
        <dbReference type="PROSITE" id="PS50110"/>
    </source>
</evidence>
<dbReference type="Pfam" id="PF00196">
    <property type="entry name" value="GerE"/>
    <property type="match status" value="1"/>
</dbReference>
<dbReference type="InterPro" id="IPR016032">
    <property type="entry name" value="Sig_transdc_resp-reg_C-effctor"/>
</dbReference>
<dbReference type="PANTHER" id="PTHR43214">
    <property type="entry name" value="TWO-COMPONENT RESPONSE REGULATOR"/>
    <property type="match status" value="1"/>
</dbReference>
<evidence type="ECO:0000256" key="1">
    <source>
        <dbReference type="ARBA" id="ARBA00022553"/>
    </source>
</evidence>
<dbReference type="SUPFAM" id="SSF46894">
    <property type="entry name" value="C-terminal effector domain of the bipartite response regulators"/>
    <property type="match status" value="1"/>
</dbReference>
<dbReference type="Pfam" id="PF00072">
    <property type="entry name" value="Response_reg"/>
    <property type="match status" value="1"/>
</dbReference>
<evidence type="ECO:0000313" key="4">
    <source>
        <dbReference type="EMBL" id="CAB4559962.1"/>
    </source>
</evidence>
<name>A0A6J6D804_9ZZZZ</name>
<dbReference type="SMART" id="SM00421">
    <property type="entry name" value="HTH_LUXR"/>
    <property type="match status" value="1"/>
</dbReference>
<dbReference type="GO" id="GO:0006355">
    <property type="term" value="P:regulation of DNA-templated transcription"/>
    <property type="evidence" value="ECO:0007669"/>
    <property type="project" value="InterPro"/>
</dbReference>
<keyword evidence="1" id="KW-0597">Phosphoprotein</keyword>
<protein>
    <submittedName>
        <fullName evidence="4">Unannotated protein</fullName>
    </submittedName>
</protein>
<proteinExistence type="predicted"/>
<gene>
    <name evidence="4" type="ORF">UFOPK1572_00759</name>
</gene>
<dbReference type="CDD" id="cd17535">
    <property type="entry name" value="REC_NarL-like"/>
    <property type="match status" value="1"/>
</dbReference>
<sequence length="221" mass="24343">MSLRILICDDHDMVRDALAKVLDDVEDFHIVTTCASVEQTIAHFEQHPEDVDVAVIDVRLQDGLGHDVTHWIKNHLPDVKIVLLTSFMDDELLVEAYTSGADAIVLKGSPTSDLVEAIRDVHAHIRRIDATAAREASQRISHSSRHKLVLLDPVDREIADLIAKGLTDREIAASVHFGLQTIKNRVSKILTTVGAANRTQLAVMVATSSMDPQTTEPSHDV</sequence>
<dbReference type="GO" id="GO:0000160">
    <property type="term" value="P:phosphorelay signal transduction system"/>
    <property type="evidence" value="ECO:0007669"/>
    <property type="project" value="InterPro"/>
</dbReference>
<feature type="domain" description="Response regulatory" evidence="3">
    <location>
        <begin position="4"/>
        <end position="122"/>
    </location>
</feature>